<evidence type="ECO:0000313" key="3">
    <source>
        <dbReference type="Proteomes" id="UP001519289"/>
    </source>
</evidence>
<gene>
    <name evidence="2" type="ORF">J2Z79_002907</name>
</gene>
<comment type="caution">
    <text evidence="2">The sequence shown here is derived from an EMBL/GenBank/DDBJ whole genome shotgun (WGS) entry which is preliminary data.</text>
</comment>
<dbReference type="Proteomes" id="UP001519289">
    <property type="component" value="Unassembled WGS sequence"/>
</dbReference>
<evidence type="ECO:0000313" key="2">
    <source>
        <dbReference type="EMBL" id="MBP2019468.1"/>
    </source>
</evidence>
<organism evidence="2 3">
    <name type="scientific">Symbiobacterium terraclitae</name>
    <dbReference type="NCBI Taxonomy" id="557451"/>
    <lineage>
        <taxon>Bacteria</taxon>
        <taxon>Bacillati</taxon>
        <taxon>Bacillota</taxon>
        <taxon>Clostridia</taxon>
        <taxon>Eubacteriales</taxon>
        <taxon>Symbiobacteriaceae</taxon>
        <taxon>Symbiobacterium</taxon>
    </lineage>
</organism>
<dbReference type="EMBL" id="JAGGLG010000029">
    <property type="protein sequence ID" value="MBP2019468.1"/>
    <property type="molecule type" value="Genomic_DNA"/>
</dbReference>
<dbReference type="InterPro" id="IPR018604">
    <property type="entry name" value="YycI-like"/>
</dbReference>
<name>A0ABS4JV91_9FIRM</name>
<accession>A0ABS4JV91</accession>
<proteinExistence type="predicted"/>
<reference evidence="2 3" key="1">
    <citation type="submission" date="2021-03" db="EMBL/GenBank/DDBJ databases">
        <title>Genomic Encyclopedia of Type Strains, Phase IV (KMG-IV): sequencing the most valuable type-strain genomes for metagenomic binning, comparative biology and taxonomic classification.</title>
        <authorList>
            <person name="Goeker M."/>
        </authorList>
    </citation>
    <scope>NUCLEOTIDE SEQUENCE [LARGE SCALE GENOMIC DNA]</scope>
    <source>
        <strain evidence="2 3">DSM 27138</strain>
    </source>
</reference>
<feature type="domain" description="Regulatory protein YycH-like" evidence="1">
    <location>
        <begin position="162"/>
        <end position="280"/>
    </location>
</feature>
<sequence>MDWTRARAILLVAFTVVNLLLAFSLWGPKGDLATAEPTARWQLVQLQDRLDERGLLLPSGIALPATPGPMYFLRVEFRPHPGKRVHASEPSEGIVSASDVRYRHDPSTRETVFEPVDPRSTPAPDLADRLALRAAAEQYLRSHGLLPAGAQLSGVFRRESGGAMVEYVPVYDGLPVYSGYVRVYFSERGVVRVVQHWVEPVGFKEGAPKAVRPAAEALLRLAGHLEQESKHVRTIVDVRLGYYSGPSVTVSAAGEISAWETVPVWRITLDNGLVYYVNAFNGELES</sequence>
<protein>
    <recommendedName>
        <fullName evidence="1">Regulatory protein YycH-like domain-containing protein</fullName>
    </recommendedName>
</protein>
<dbReference type="Gene3D" id="2.40.128.690">
    <property type="entry name" value="YycH protein, domain 3-like"/>
    <property type="match status" value="1"/>
</dbReference>
<evidence type="ECO:0000259" key="1">
    <source>
        <dbReference type="Pfam" id="PF09648"/>
    </source>
</evidence>
<dbReference type="RefSeq" id="WP_209467578.1">
    <property type="nucleotide sequence ID" value="NZ_JAGGLG010000029.1"/>
</dbReference>
<keyword evidence="3" id="KW-1185">Reference proteome</keyword>
<dbReference type="Pfam" id="PF09648">
    <property type="entry name" value="YycI"/>
    <property type="match status" value="1"/>
</dbReference>